<dbReference type="OMA" id="HKSILEW"/>
<name>A0A067R7S1_ZOONE</name>
<proteinExistence type="predicted"/>
<evidence type="ECO:0000313" key="3">
    <source>
        <dbReference type="Proteomes" id="UP000027135"/>
    </source>
</evidence>
<protein>
    <recommendedName>
        <fullName evidence="1">DUF4817 domain-containing protein</fullName>
    </recommendedName>
</protein>
<dbReference type="PANTHER" id="PTHR47326:SF1">
    <property type="entry name" value="HTH PSQ-TYPE DOMAIN-CONTAINING PROTEIN"/>
    <property type="match status" value="1"/>
</dbReference>
<accession>A0A067R7S1</accession>
<evidence type="ECO:0000313" key="2">
    <source>
        <dbReference type="EMBL" id="KDR15534.1"/>
    </source>
</evidence>
<dbReference type="EMBL" id="KK852822">
    <property type="protein sequence ID" value="KDR15534.1"/>
    <property type="molecule type" value="Genomic_DNA"/>
</dbReference>
<dbReference type="InterPro" id="IPR032135">
    <property type="entry name" value="DUF4817"/>
</dbReference>
<dbReference type="InParanoid" id="A0A067R7S1"/>
<organism evidence="2 3">
    <name type="scientific">Zootermopsis nevadensis</name>
    <name type="common">Dampwood termite</name>
    <dbReference type="NCBI Taxonomy" id="136037"/>
    <lineage>
        <taxon>Eukaryota</taxon>
        <taxon>Metazoa</taxon>
        <taxon>Ecdysozoa</taxon>
        <taxon>Arthropoda</taxon>
        <taxon>Hexapoda</taxon>
        <taxon>Insecta</taxon>
        <taxon>Pterygota</taxon>
        <taxon>Neoptera</taxon>
        <taxon>Polyneoptera</taxon>
        <taxon>Dictyoptera</taxon>
        <taxon>Blattodea</taxon>
        <taxon>Blattoidea</taxon>
        <taxon>Termitoidae</taxon>
        <taxon>Termopsidae</taxon>
        <taxon>Zootermopsis</taxon>
    </lineage>
</organism>
<feature type="domain" description="DUF4817" evidence="1">
    <location>
        <begin position="8"/>
        <end position="54"/>
    </location>
</feature>
<evidence type="ECO:0000259" key="1">
    <source>
        <dbReference type="Pfam" id="PF16087"/>
    </source>
</evidence>
<dbReference type="PANTHER" id="PTHR47326">
    <property type="entry name" value="TRANSPOSABLE ELEMENT TC3 TRANSPOSASE-LIKE PROTEIN"/>
    <property type="match status" value="1"/>
</dbReference>
<dbReference type="Proteomes" id="UP000027135">
    <property type="component" value="Unassembled WGS sequence"/>
</dbReference>
<reference evidence="2 3" key="1">
    <citation type="journal article" date="2014" name="Nat. Commun.">
        <title>Molecular traces of alternative social organization in a termite genome.</title>
        <authorList>
            <person name="Terrapon N."/>
            <person name="Li C."/>
            <person name="Robertson H.M."/>
            <person name="Ji L."/>
            <person name="Meng X."/>
            <person name="Booth W."/>
            <person name="Chen Z."/>
            <person name="Childers C.P."/>
            <person name="Glastad K.M."/>
            <person name="Gokhale K."/>
            <person name="Gowin J."/>
            <person name="Gronenberg W."/>
            <person name="Hermansen R.A."/>
            <person name="Hu H."/>
            <person name="Hunt B.G."/>
            <person name="Huylmans A.K."/>
            <person name="Khalil S.M."/>
            <person name="Mitchell R.D."/>
            <person name="Munoz-Torres M.C."/>
            <person name="Mustard J.A."/>
            <person name="Pan H."/>
            <person name="Reese J.T."/>
            <person name="Scharf M.E."/>
            <person name="Sun F."/>
            <person name="Vogel H."/>
            <person name="Xiao J."/>
            <person name="Yang W."/>
            <person name="Yang Z."/>
            <person name="Yang Z."/>
            <person name="Zhou J."/>
            <person name="Zhu J."/>
            <person name="Brent C.S."/>
            <person name="Elsik C.G."/>
            <person name="Goodisman M.A."/>
            <person name="Liberles D.A."/>
            <person name="Roe R.M."/>
            <person name="Vargo E.L."/>
            <person name="Vilcinskas A."/>
            <person name="Wang J."/>
            <person name="Bornberg-Bauer E."/>
            <person name="Korb J."/>
            <person name="Zhang G."/>
            <person name="Liebig J."/>
        </authorList>
    </citation>
    <scope>NUCLEOTIDE SEQUENCE [LARGE SCALE GENOMIC DNA]</scope>
    <source>
        <tissue evidence="2">Whole organism</tissue>
    </source>
</reference>
<keyword evidence="3" id="KW-1185">Reference proteome</keyword>
<gene>
    <name evidence="2" type="ORF">L798_10600</name>
</gene>
<sequence length="136" mass="15719">MIIVQRKVQCVLWLAKFESVTLVRREYRRVFNEEPPHENNIRRWDKQLRETGSLLKQSRPGRPSVSDDTIEAVWASYLCSPKKSVRKCSVELGVSKTTVHNVLKKRLRFTGTASKNSQPKHIHPRNGNCHVCQNIG</sequence>
<dbReference type="Pfam" id="PF16087">
    <property type="entry name" value="DUF4817"/>
    <property type="match status" value="1"/>
</dbReference>
<dbReference type="AlphaFoldDB" id="A0A067R7S1"/>